<dbReference type="Gene3D" id="3.40.640.10">
    <property type="entry name" value="Type I PLP-dependent aspartate aminotransferase-like (Major domain)"/>
    <property type="match status" value="1"/>
</dbReference>
<dbReference type="RefSeq" id="WP_378057175.1">
    <property type="nucleotide sequence ID" value="NZ_JBHSIS010000007.1"/>
</dbReference>
<dbReference type="Pfam" id="PF01053">
    <property type="entry name" value="Cys_Met_Meta_PP"/>
    <property type="match status" value="1"/>
</dbReference>
<dbReference type="PANTHER" id="PTHR11808">
    <property type="entry name" value="TRANS-SULFURATION ENZYME FAMILY MEMBER"/>
    <property type="match status" value="1"/>
</dbReference>
<comment type="similarity">
    <text evidence="2 4">Belongs to the trans-sulfuration enzymes family.</text>
</comment>
<evidence type="ECO:0000313" key="7">
    <source>
        <dbReference type="Proteomes" id="UP001595859"/>
    </source>
</evidence>
<evidence type="ECO:0000256" key="4">
    <source>
        <dbReference type="RuleBase" id="RU362118"/>
    </source>
</evidence>
<accession>A0ABV9S410</accession>
<dbReference type="SUPFAM" id="SSF53383">
    <property type="entry name" value="PLP-dependent transferases"/>
    <property type="match status" value="1"/>
</dbReference>
<dbReference type="PANTHER" id="PTHR11808:SF15">
    <property type="entry name" value="CYSTATHIONINE GAMMA-LYASE"/>
    <property type="match status" value="1"/>
</dbReference>
<sequence length="363" mass="37228">MITPRTETVCVGAGRGPEEPGAPLNVPPVFASSFRSGGQYEYSRNEGTPTWEALEQVVGRLEGGAATAYASGMGAAAAIVDLLPAGSRVVVPADSYTAVRHLVAARGHTVDLRDVTDTDATLAALDGAALVWLESPTNPLMDVADLPALCAGARAAGVPVAVDNTFATPLLQQPLSLGADIVMHSGSKYIGGHADLLIGLTVAADEELAARLRTNRVLAGATPGGMEAFLAVRGVRTMALRVRQAQASAGVLAVRLDQHPAVTRVRYPGLPSDPGHVRAAAQMSGFGAMLSFEVAGGAEEADAVCAALRVVNAATSLGGVESTVERRAKLAGQEHVPPSLLRLSVGCEHVEDLWADLDAALGG</sequence>
<name>A0ABV9S410_9PSEU</name>
<keyword evidence="7" id="KW-1185">Reference proteome</keyword>
<evidence type="ECO:0000313" key="6">
    <source>
        <dbReference type="EMBL" id="MFC4855227.1"/>
    </source>
</evidence>
<dbReference type="Gene3D" id="3.90.1150.10">
    <property type="entry name" value="Aspartate Aminotransferase, domain 1"/>
    <property type="match status" value="1"/>
</dbReference>
<dbReference type="PIRSF" id="PIRSF001434">
    <property type="entry name" value="CGS"/>
    <property type="match status" value="1"/>
</dbReference>
<dbReference type="InterPro" id="IPR000277">
    <property type="entry name" value="Cys/Met-Metab_PyrdxlP-dep_enz"/>
</dbReference>
<evidence type="ECO:0000256" key="5">
    <source>
        <dbReference type="SAM" id="MobiDB-lite"/>
    </source>
</evidence>
<dbReference type="InterPro" id="IPR015422">
    <property type="entry name" value="PyrdxlP-dep_Trfase_small"/>
</dbReference>
<gene>
    <name evidence="6" type="ORF">ACFPCV_17095</name>
</gene>
<dbReference type="Proteomes" id="UP001595859">
    <property type="component" value="Unassembled WGS sequence"/>
</dbReference>
<comment type="cofactor">
    <cofactor evidence="1 4">
        <name>pyridoxal 5'-phosphate</name>
        <dbReference type="ChEBI" id="CHEBI:597326"/>
    </cofactor>
</comment>
<dbReference type="EMBL" id="JBHSIS010000007">
    <property type="protein sequence ID" value="MFC4855227.1"/>
    <property type="molecule type" value="Genomic_DNA"/>
</dbReference>
<reference evidence="7" key="1">
    <citation type="journal article" date="2019" name="Int. J. Syst. Evol. Microbiol.">
        <title>The Global Catalogue of Microorganisms (GCM) 10K type strain sequencing project: providing services to taxonomists for standard genome sequencing and annotation.</title>
        <authorList>
            <consortium name="The Broad Institute Genomics Platform"/>
            <consortium name="The Broad Institute Genome Sequencing Center for Infectious Disease"/>
            <person name="Wu L."/>
            <person name="Ma J."/>
        </authorList>
    </citation>
    <scope>NUCLEOTIDE SEQUENCE [LARGE SCALE GENOMIC DNA]</scope>
    <source>
        <strain evidence="7">ZS-22-S1</strain>
    </source>
</reference>
<dbReference type="InterPro" id="IPR015421">
    <property type="entry name" value="PyrdxlP-dep_Trfase_major"/>
</dbReference>
<evidence type="ECO:0000256" key="3">
    <source>
        <dbReference type="ARBA" id="ARBA00022898"/>
    </source>
</evidence>
<feature type="region of interest" description="Disordered" evidence="5">
    <location>
        <begin position="1"/>
        <end position="25"/>
    </location>
</feature>
<dbReference type="InterPro" id="IPR015424">
    <property type="entry name" value="PyrdxlP-dep_Trfase"/>
</dbReference>
<keyword evidence="3 4" id="KW-0663">Pyridoxal phosphate</keyword>
<organism evidence="6 7">
    <name type="scientific">Actinophytocola glycyrrhizae</name>
    <dbReference type="NCBI Taxonomy" id="2044873"/>
    <lineage>
        <taxon>Bacteria</taxon>
        <taxon>Bacillati</taxon>
        <taxon>Actinomycetota</taxon>
        <taxon>Actinomycetes</taxon>
        <taxon>Pseudonocardiales</taxon>
        <taxon>Pseudonocardiaceae</taxon>
    </lineage>
</organism>
<evidence type="ECO:0000256" key="1">
    <source>
        <dbReference type="ARBA" id="ARBA00001933"/>
    </source>
</evidence>
<proteinExistence type="inferred from homology"/>
<protein>
    <submittedName>
        <fullName evidence="6">Trans-sulfuration enzyme family protein</fullName>
    </submittedName>
</protein>
<evidence type="ECO:0000256" key="2">
    <source>
        <dbReference type="ARBA" id="ARBA00009077"/>
    </source>
</evidence>
<comment type="caution">
    <text evidence="6">The sequence shown here is derived from an EMBL/GenBank/DDBJ whole genome shotgun (WGS) entry which is preliminary data.</text>
</comment>